<keyword evidence="2" id="KW-1185">Reference proteome</keyword>
<gene>
    <name evidence="1" type="ORF">PPACK8108_LOCUS19235</name>
</gene>
<sequence length="103" mass="11831">MNYAMMLFNKKLKPSRSDAGLGFKTHVFYNVSASSIKSTVIKFSMFEEKIHSFSKIKKNVTMLDVKGFGFEKGPDGLTFNLKIRDHLKQEFETQTKLDISKND</sequence>
<evidence type="ECO:0000313" key="1">
    <source>
        <dbReference type="EMBL" id="CAH7684809.1"/>
    </source>
</evidence>
<dbReference type="AlphaFoldDB" id="A0AAV0BEG1"/>
<evidence type="ECO:0000313" key="2">
    <source>
        <dbReference type="Proteomes" id="UP001153365"/>
    </source>
</evidence>
<accession>A0AAV0BEG1</accession>
<reference evidence="1" key="1">
    <citation type="submission" date="2022-06" db="EMBL/GenBank/DDBJ databases">
        <authorList>
            <consortium name="SYNGENTA / RWTH Aachen University"/>
        </authorList>
    </citation>
    <scope>NUCLEOTIDE SEQUENCE</scope>
</reference>
<dbReference type="EMBL" id="CALTRL010005688">
    <property type="protein sequence ID" value="CAH7684809.1"/>
    <property type="molecule type" value="Genomic_DNA"/>
</dbReference>
<name>A0AAV0BEG1_PHAPC</name>
<comment type="caution">
    <text evidence="1">The sequence shown here is derived from an EMBL/GenBank/DDBJ whole genome shotgun (WGS) entry which is preliminary data.</text>
</comment>
<protein>
    <submittedName>
        <fullName evidence="1">Uncharacterized protein</fullName>
    </submittedName>
</protein>
<proteinExistence type="predicted"/>
<organism evidence="1 2">
    <name type="scientific">Phakopsora pachyrhizi</name>
    <name type="common">Asian soybean rust disease fungus</name>
    <dbReference type="NCBI Taxonomy" id="170000"/>
    <lineage>
        <taxon>Eukaryota</taxon>
        <taxon>Fungi</taxon>
        <taxon>Dikarya</taxon>
        <taxon>Basidiomycota</taxon>
        <taxon>Pucciniomycotina</taxon>
        <taxon>Pucciniomycetes</taxon>
        <taxon>Pucciniales</taxon>
        <taxon>Phakopsoraceae</taxon>
        <taxon>Phakopsora</taxon>
    </lineage>
</organism>
<dbReference type="Proteomes" id="UP001153365">
    <property type="component" value="Unassembled WGS sequence"/>
</dbReference>